<dbReference type="CDD" id="cd05382">
    <property type="entry name" value="CAP_GAPR1-like"/>
    <property type="match status" value="1"/>
</dbReference>
<organism evidence="3 4">
    <name type="scientific">Clavelina lepadiformis</name>
    <name type="common">Light-bulb sea squirt</name>
    <name type="synonym">Ascidia lepadiformis</name>
    <dbReference type="NCBI Taxonomy" id="159417"/>
    <lineage>
        <taxon>Eukaryota</taxon>
        <taxon>Metazoa</taxon>
        <taxon>Chordata</taxon>
        <taxon>Tunicata</taxon>
        <taxon>Ascidiacea</taxon>
        <taxon>Aplousobranchia</taxon>
        <taxon>Clavelinidae</taxon>
        <taxon>Clavelina</taxon>
    </lineage>
</organism>
<dbReference type="SMART" id="SM00198">
    <property type="entry name" value="SCP"/>
    <property type="match status" value="1"/>
</dbReference>
<comment type="caution">
    <text evidence="3">The sequence shown here is derived from an EMBL/GenBank/DDBJ whole genome shotgun (WGS) entry which is preliminary data.</text>
</comment>
<dbReference type="SUPFAM" id="SSF55797">
    <property type="entry name" value="PR-1-like"/>
    <property type="match status" value="2"/>
</dbReference>
<evidence type="ECO:0000256" key="1">
    <source>
        <dbReference type="SAM" id="MobiDB-lite"/>
    </source>
</evidence>
<reference evidence="3 4" key="1">
    <citation type="submission" date="2024-02" db="EMBL/GenBank/DDBJ databases">
        <authorList>
            <person name="Daric V."/>
            <person name="Darras S."/>
        </authorList>
    </citation>
    <scope>NUCLEOTIDE SEQUENCE [LARGE SCALE GENOMIC DNA]</scope>
</reference>
<dbReference type="InterPro" id="IPR014044">
    <property type="entry name" value="CAP_dom"/>
</dbReference>
<dbReference type="Pfam" id="PF00188">
    <property type="entry name" value="CAP"/>
    <property type="match status" value="1"/>
</dbReference>
<keyword evidence="4" id="KW-1185">Reference proteome</keyword>
<dbReference type="InterPro" id="IPR001283">
    <property type="entry name" value="CRISP-related"/>
</dbReference>
<dbReference type="Gene3D" id="3.40.33.10">
    <property type="entry name" value="CAP"/>
    <property type="match status" value="2"/>
</dbReference>
<sequence>MRNFTQVVWKESTHVGIGIASGAKGTFVVANYKPAGNVTNRGYFEKNVCPVERKRSDPSSSNSEENESVFVEKLAQSGTETEIKDNTDVEEFTDEKGCRVRKTVKTTTTTTTKGNSKTTSVKTDVDIEYLNESDSRKDNLGKVFDDVICIPPGEKSSESIGSRSSSRSSNSSDEVVSKKMSGSDRKTFEDQSIKRHNELRKIHGASPLRRSGKLREKAQKWAERLLSLRRLQHSNDIEYGENVAYKFSLDRCLFEGNEIVDMWYEGLRNYDYTKAQFSSETGNFTQIVWENSTEIGVGVADDGEGTIYAVAKYYPAGNVKGLFYKNVKPPKQ</sequence>
<feature type="domain" description="SCP" evidence="2">
    <location>
        <begin position="187"/>
        <end position="321"/>
    </location>
</feature>
<dbReference type="Proteomes" id="UP001642483">
    <property type="component" value="Unassembled WGS sequence"/>
</dbReference>
<gene>
    <name evidence="3" type="ORF">CVLEPA_LOCUS15019</name>
</gene>
<protein>
    <recommendedName>
        <fullName evidence="2">SCP domain-containing protein</fullName>
    </recommendedName>
</protein>
<dbReference type="PRINTS" id="PR00837">
    <property type="entry name" value="V5TPXLIKE"/>
</dbReference>
<dbReference type="InterPro" id="IPR034113">
    <property type="entry name" value="SCP_GAPR1-like"/>
</dbReference>
<evidence type="ECO:0000259" key="2">
    <source>
        <dbReference type="SMART" id="SM00198"/>
    </source>
</evidence>
<evidence type="ECO:0000313" key="3">
    <source>
        <dbReference type="EMBL" id="CAK8684015.1"/>
    </source>
</evidence>
<dbReference type="PANTHER" id="PTHR10334">
    <property type="entry name" value="CYSTEINE-RICH SECRETORY PROTEIN-RELATED"/>
    <property type="match status" value="1"/>
</dbReference>
<feature type="compositionally biased region" description="Low complexity" evidence="1">
    <location>
        <begin position="158"/>
        <end position="174"/>
    </location>
</feature>
<feature type="compositionally biased region" description="Basic and acidic residues" evidence="1">
    <location>
        <begin position="175"/>
        <end position="201"/>
    </location>
</feature>
<dbReference type="InterPro" id="IPR035940">
    <property type="entry name" value="CAP_sf"/>
</dbReference>
<feature type="region of interest" description="Disordered" evidence="1">
    <location>
        <begin position="154"/>
        <end position="214"/>
    </location>
</feature>
<name>A0ABP0G1I9_CLALP</name>
<evidence type="ECO:0000313" key="4">
    <source>
        <dbReference type="Proteomes" id="UP001642483"/>
    </source>
</evidence>
<accession>A0ABP0G1I9</accession>
<proteinExistence type="predicted"/>
<dbReference type="EMBL" id="CAWYQH010000097">
    <property type="protein sequence ID" value="CAK8684015.1"/>
    <property type="molecule type" value="Genomic_DNA"/>
</dbReference>